<comment type="similarity">
    <text evidence="1">Belongs to the GSP E family.</text>
</comment>
<dbReference type="Gene3D" id="3.40.50.300">
    <property type="entry name" value="P-loop containing nucleotide triphosphate hydrolases"/>
    <property type="match status" value="1"/>
</dbReference>
<dbReference type="InterPro" id="IPR050921">
    <property type="entry name" value="T4SS_GSP_E_ATPase"/>
</dbReference>
<evidence type="ECO:0000259" key="2">
    <source>
        <dbReference type="Pfam" id="PF00437"/>
    </source>
</evidence>
<protein>
    <submittedName>
        <fullName evidence="3">Pilus assembly protein, type II/IV secretion system</fullName>
    </submittedName>
</protein>
<keyword evidence="4" id="KW-1185">Reference proteome</keyword>
<dbReference type="CDD" id="cd01130">
    <property type="entry name" value="VirB11-like_ATPase"/>
    <property type="match status" value="1"/>
</dbReference>
<dbReference type="Proteomes" id="UP000019155">
    <property type="component" value="Unassembled WGS sequence"/>
</dbReference>
<sequence>MVMELGPLSEVAREPGATDIAVTCDGSVWVDSGKGMQLRRLRVPFDSAQAIRNFAVRLCSQLGRRLDDACPIADASTVDGVRVHAVIAPLVPQGAAISIRLPDAGAPRLESLAHHGMFPPDWLPLLHGLVRHKATILITGGTGAGKTTLLKALLTQCQASERIVTVEEVRELGMFRHANHVSLVTREANVEGAGAIDLPQLIAATLRMRPDRVVVGECRGAEIADLLRALNSGHRGGMTTLHANDVEAVPSRLIALGLLAGLDPRATAMLSEDAFDVVLHVERAQGHRRISQIGRLVVRNGRLQGQPLAFWNGTRVRVGEQWADFTRRWNM</sequence>
<dbReference type="eggNOG" id="COG4962">
    <property type="taxonomic scope" value="Bacteria"/>
</dbReference>
<evidence type="ECO:0000313" key="3">
    <source>
        <dbReference type="EMBL" id="ETY70632.1"/>
    </source>
</evidence>
<evidence type="ECO:0000313" key="4">
    <source>
        <dbReference type="Proteomes" id="UP000019155"/>
    </source>
</evidence>
<dbReference type="GO" id="GO:0016887">
    <property type="term" value="F:ATP hydrolysis activity"/>
    <property type="evidence" value="ECO:0007669"/>
    <property type="project" value="InterPro"/>
</dbReference>
<dbReference type="STRING" id="1435051.BMOU_1488"/>
<dbReference type="PANTHER" id="PTHR30486">
    <property type="entry name" value="TWITCHING MOTILITY PROTEIN PILT"/>
    <property type="match status" value="1"/>
</dbReference>
<dbReference type="InterPro" id="IPR001482">
    <property type="entry name" value="T2SS/T4SS_dom"/>
</dbReference>
<comment type="caution">
    <text evidence="3">The sequence shown here is derived from an EMBL/GenBank/DDBJ whole genome shotgun (WGS) entry which is preliminary data.</text>
</comment>
<dbReference type="PANTHER" id="PTHR30486:SF6">
    <property type="entry name" value="TYPE IV PILUS RETRACTATION ATPASE PILT"/>
    <property type="match status" value="1"/>
</dbReference>
<dbReference type="Pfam" id="PF00437">
    <property type="entry name" value="T2SSE"/>
    <property type="match status" value="1"/>
</dbReference>
<feature type="domain" description="Bacterial type II secretion system protein E" evidence="2">
    <location>
        <begin position="16"/>
        <end position="261"/>
    </location>
</feature>
<dbReference type="Gene3D" id="3.30.450.90">
    <property type="match status" value="1"/>
</dbReference>
<dbReference type="EMBL" id="AZMV01000007">
    <property type="protein sequence ID" value="ETY70632.1"/>
    <property type="molecule type" value="Genomic_DNA"/>
</dbReference>
<dbReference type="AlphaFoldDB" id="W4N6G8"/>
<dbReference type="SUPFAM" id="SSF52540">
    <property type="entry name" value="P-loop containing nucleoside triphosphate hydrolases"/>
    <property type="match status" value="1"/>
</dbReference>
<proteinExistence type="inferred from homology"/>
<organism evidence="3 4">
    <name type="scientific">Bifidobacterium moukalabense DSM 27321</name>
    <dbReference type="NCBI Taxonomy" id="1435051"/>
    <lineage>
        <taxon>Bacteria</taxon>
        <taxon>Bacillati</taxon>
        <taxon>Actinomycetota</taxon>
        <taxon>Actinomycetes</taxon>
        <taxon>Bifidobacteriales</taxon>
        <taxon>Bifidobacteriaceae</taxon>
        <taxon>Bifidobacterium</taxon>
    </lineage>
</organism>
<name>W4N6G8_9BIFI</name>
<dbReference type="InterPro" id="IPR027417">
    <property type="entry name" value="P-loop_NTPase"/>
</dbReference>
<accession>W4N6G8</accession>
<evidence type="ECO:0000256" key="1">
    <source>
        <dbReference type="ARBA" id="ARBA00006611"/>
    </source>
</evidence>
<dbReference type="PATRIC" id="fig|1435051.3.peg.1471"/>
<gene>
    <name evidence="3" type="ORF">BMOU_1488</name>
</gene>
<reference evidence="3 4" key="1">
    <citation type="journal article" date="2014" name="Genome Announc.">
        <title>The Genome Sequence of Bifidobacterium moukalabense DSM 27321 Highlights the Close Phylogenetic Relatedness with the Bifidobacterium dentium Taxon.</title>
        <authorList>
            <person name="Lugli G.A."/>
            <person name="Duranti S."/>
            <person name="Milani C."/>
            <person name="Turroni F."/>
            <person name="Viappiani A."/>
            <person name="Mangifesta M."/>
            <person name="van Sinderen D."/>
            <person name="Ventura M."/>
        </authorList>
    </citation>
    <scope>NUCLEOTIDE SEQUENCE [LARGE SCALE GENOMIC DNA]</scope>
    <source>
        <strain evidence="3 4">DSM 27321</strain>
    </source>
</reference>